<accession>A0ABY5Z6V1</accession>
<gene>
    <name evidence="1" type="ORF">Drose_05770</name>
</gene>
<organism evidence="1 2">
    <name type="scientific">Dactylosporangium roseum</name>
    <dbReference type="NCBI Taxonomy" id="47989"/>
    <lineage>
        <taxon>Bacteria</taxon>
        <taxon>Bacillati</taxon>
        <taxon>Actinomycetota</taxon>
        <taxon>Actinomycetes</taxon>
        <taxon>Micromonosporales</taxon>
        <taxon>Micromonosporaceae</taxon>
        <taxon>Dactylosporangium</taxon>
    </lineage>
</organism>
<keyword evidence="2" id="KW-1185">Reference proteome</keyword>
<sequence>MGYTLTSADVEERVEARLKALRPTDDQMWDQTLKERDQAEEVANKLTEAVGQFLGVDFGGHSSDNCPWRNALDALNDALGSRPTL</sequence>
<dbReference type="Proteomes" id="UP001058271">
    <property type="component" value="Chromosome"/>
</dbReference>
<name>A0ABY5Z6V1_9ACTN</name>
<proteinExistence type="predicted"/>
<dbReference type="EMBL" id="CP073721">
    <property type="protein sequence ID" value="UWZ37778.1"/>
    <property type="molecule type" value="Genomic_DNA"/>
</dbReference>
<reference evidence="1" key="1">
    <citation type="submission" date="2021-04" db="EMBL/GenBank/DDBJ databases">
        <title>Biosynthetic gene clusters of Dactylosporangioum roseum.</title>
        <authorList>
            <person name="Hartkoorn R.C."/>
            <person name="Beaudoing E."/>
            <person name="Hot D."/>
            <person name="Moureu S."/>
        </authorList>
    </citation>
    <scope>NUCLEOTIDE SEQUENCE</scope>
    <source>
        <strain evidence="1">NRRL B-16295</strain>
    </source>
</reference>
<evidence type="ECO:0000313" key="1">
    <source>
        <dbReference type="EMBL" id="UWZ37778.1"/>
    </source>
</evidence>
<dbReference type="RefSeq" id="WP_260727141.1">
    <property type="nucleotide sequence ID" value="NZ_BAAABS010000033.1"/>
</dbReference>
<protein>
    <submittedName>
        <fullName evidence="1">Uncharacterized protein</fullName>
    </submittedName>
</protein>
<evidence type="ECO:0000313" key="2">
    <source>
        <dbReference type="Proteomes" id="UP001058271"/>
    </source>
</evidence>